<evidence type="ECO:0000256" key="2">
    <source>
        <dbReference type="ARBA" id="ARBA00010840"/>
    </source>
</evidence>
<keyword evidence="4" id="KW-0238">DNA-binding</keyword>
<proteinExistence type="inferred from homology"/>
<dbReference type="GO" id="GO:0003677">
    <property type="term" value="F:DNA binding"/>
    <property type="evidence" value="ECO:0007669"/>
    <property type="project" value="UniProtKB-KW"/>
</dbReference>
<feature type="region of interest" description="Disordered" evidence="6">
    <location>
        <begin position="93"/>
        <end position="156"/>
    </location>
</feature>
<evidence type="ECO:0000313" key="8">
    <source>
        <dbReference type="EMBL" id="OCK79875.1"/>
    </source>
</evidence>
<accession>A0A8E2E9Q9</accession>
<evidence type="ECO:0000256" key="1">
    <source>
        <dbReference type="ARBA" id="ARBA00004123"/>
    </source>
</evidence>
<evidence type="ECO:0000256" key="5">
    <source>
        <dbReference type="ARBA" id="ARBA00023242"/>
    </source>
</evidence>
<dbReference type="Proteomes" id="UP000250266">
    <property type="component" value="Unassembled WGS sequence"/>
</dbReference>
<keyword evidence="5" id="KW-0539">Nucleus</keyword>
<evidence type="ECO:0000256" key="4">
    <source>
        <dbReference type="ARBA" id="ARBA00023125"/>
    </source>
</evidence>
<evidence type="ECO:0000313" key="9">
    <source>
        <dbReference type="Proteomes" id="UP000250266"/>
    </source>
</evidence>
<feature type="domain" description="ORC6 first cyclin-like" evidence="7">
    <location>
        <begin position="12"/>
        <end position="93"/>
    </location>
</feature>
<evidence type="ECO:0000256" key="3">
    <source>
        <dbReference type="ARBA" id="ARBA00022705"/>
    </source>
</evidence>
<dbReference type="GO" id="GO:0006260">
    <property type="term" value="P:DNA replication"/>
    <property type="evidence" value="ECO:0007669"/>
    <property type="project" value="UniProtKB-KW"/>
</dbReference>
<feature type="compositionally biased region" description="Polar residues" evidence="6">
    <location>
        <begin position="99"/>
        <end position="108"/>
    </location>
</feature>
<comment type="subcellular location">
    <subcellularLocation>
        <location evidence="1">Nucleus</location>
    </subcellularLocation>
</comment>
<evidence type="ECO:0000256" key="6">
    <source>
        <dbReference type="SAM" id="MobiDB-lite"/>
    </source>
</evidence>
<evidence type="ECO:0000259" key="7">
    <source>
        <dbReference type="Pfam" id="PF05460"/>
    </source>
</evidence>
<gene>
    <name evidence="8" type="ORF">K432DRAFT_354063</name>
</gene>
<keyword evidence="3" id="KW-0235">DNA replication</keyword>
<organism evidence="8 9">
    <name type="scientific">Lepidopterella palustris CBS 459.81</name>
    <dbReference type="NCBI Taxonomy" id="1314670"/>
    <lineage>
        <taxon>Eukaryota</taxon>
        <taxon>Fungi</taxon>
        <taxon>Dikarya</taxon>
        <taxon>Ascomycota</taxon>
        <taxon>Pezizomycotina</taxon>
        <taxon>Dothideomycetes</taxon>
        <taxon>Pleosporomycetidae</taxon>
        <taxon>Mytilinidiales</taxon>
        <taxon>Argynnaceae</taxon>
        <taxon>Lepidopterella</taxon>
    </lineage>
</organism>
<feature type="compositionally biased region" description="Acidic residues" evidence="6">
    <location>
        <begin position="319"/>
        <end position="328"/>
    </location>
</feature>
<dbReference type="GO" id="GO:0005664">
    <property type="term" value="C:nuclear origin of replication recognition complex"/>
    <property type="evidence" value="ECO:0007669"/>
    <property type="project" value="InterPro"/>
</dbReference>
<reference evidence="8 9" key="1">
    <citation type="journal article" date="2016" name="Nat. Commun.">
        <title>Ectomycorrhizal ecology is imprinted in the genome of the dominant symbiotic fungus Cenococcum geophilum.</title>
        <authorList>
            <consortium name="DOE Joint Genome Institute"/>
            <person name="Peter M."/>
            <person name="Kohler A."/>
            <person name="Ohm R.A."/>
            <person name="Kuo A."/>
            <person name="Krutzmann J."/>
            <person name="Morin E."/>
            <person name="Arend M."/>
            <person name="Barry K.W."/>
            <person name="Binder M."/>
            <person name="Choi C."/>
            <person name="Clum A."/>
            <person name="Copeland A."/>
            <person name="Grisel N."/>
            <person name="Haridas S."/>
            <person name="Kipfer T."/>
            <person name="LaButti K."/>
            <person name="Lindquist E."/>
            <person name="Lipzen A."/>
            <person name="Maire R."/>
            <person name="Meier B."/>
            <person name="Mihaltcheva S."/>
            <person name="Molinier V."/>
            <person name="Murat C."/>
            <person name="Poggeler S."/>
            <person name="Quandt C.A."/>
            <person name="Sperisen C."/>
            <person name="Tritt A."/>
            <person name="Tisserant E."/>
            <person name="Crous P.W."/>
            <person name="Henrissat B."/>
            <person name="Nehls U."/>
            <person name="Egli S."/>
            <person name="Spatafora J.W."/>
            <person name="Grigoriev I.V."/>
            <person name="Martin F.M."/>
        </authorList>
    </citation>
    <scope>NUCLEOTIDE SEQUENCE [LARGE SCALE GENOMIC DNA]</scope>
    <source>
        <strain evidence="8 9">CBS 459.81</strain>
    </source>
</reference>
<keyword evidence="9" id="KW-1185">Reference proteome</keyword>
<dbReference type="InterPro" id="IPR008721">
    <property type="entry name" value="ORC6_cyclin_first"/>
</dbReference>
<dbReference type="AlphaFoldDB" id="A0A8E2E9Q9"/>
<dbReference type="Pfam" id="PF05460">
    <property type="entry name" value="ORC6"/>
    <property type="match status" value="1"/>
</dbReference>
<sequence>MNKSIEQSLIGLIPSFSGPLPPDLINLALSLLAQSRSKASSLRPEEEIARPYACAQLACERLKKRLNLPPIVSRPPCPPQAYKKLHAYLSTALPERPTRNASTPSTPQKPARKANTPIQTPTGRTPAKATPLRSTHSKRAGDITHHPHPQAQHAVPYEEAPDWVMPTIRHLCRAFSTPAAAPHVFTGVSTVLALQKSSAGSAATPSRTNKRARTANTVQEQGAGLVIAESQILALIAVLLFYVLARITNKETTPDEFAQQRDMAISILRGMELEAARGVDEEEMLRDVESFMRLAQSQGWVRMEWFLNVVQGDNRGEEGEGGDVDNLDDGGVKGLGARKRRGGAGREDVGGGNGGLQIGLGTMMQEKIDYLSEEKRKDYLLWKAEIMARVERIEREQAENGRNDEMELVD</sequence>
<dbReference type="EMBL" id="KV744984">
    <property type="protein sequence ID" value="OCK79875.1"/>
    <property type="molecule type" value="Genomic_DNA"/>
</dbReference>
<protein>
    <recommendedName>
        <fullName evidence="7">ORC6 first cyclin-like domain-containing protein</fullName>
    </recommendedName>
</protein>
<dbReference type="OrthoDB" id="5367324at2759"/>
<feature type="region of interest" description="Disordered" evidence="6">
    <location>
        <begin position="317"/>
        <end position="352"/>
    </location>
</feature>
<name>A0A8E2E9Q9_9PEZI</name>
<comment type="similarity">
    <text evidence="2">Belongs to the ORC6 family.</text>
</comment>